<evidence type="ECO:0000313" key="2">
    <source>
        <dbReference type="Proteomes" id="UP000032568"/>
    </source>
</evidence>
<dbReference type="Proteomes" id="UP000032568">
    <property type="component" value="Chromosome"/>
</dbReference>
<accession>A0AAE9YQL5</accession>
<gene>
    <name evidence="1" type="ORF">SG35_025085</name>
</gene>
<keyword evidence="2" id="KW-1185">Reference proteome</keyword>
<organism evidence="1 2">
    <name type="scientific">Thalassomonas actiniarum</name>
    <dbReference type="NCBI Taxonomy" id="485447"/>
    <lineage>
        <taxon>Bacteria</taxon>
        <taxon>Pseudomonadati</taxon>
        <taxon>Pseudomonadota</taxon>
        <taxon>Gammaproteobacteria</taxon>
        <taxon>Alteromonadales</taxon>
        <taxon>Colwelliaceae</taxon>
        <taxon>Thalassomonas</taxon>
    </lineage>
</organism>
<name>A0AAE9YQL5_9GAMM</name>
<dbReference type="KEGG" id="tact:SG35_025085"/>
<protein>
    <submittedName>
        <fullName evidence="1">Uncharacterized protein</fullName>
    </submittedName>
</protein>
<dbReference type="EMBL" id="CP059735">
    <property type="protein sequence ID" value="WDD98489.1"/>
    <property type="molecule type" value="Genomic_DNA"/>
</dbReference>
<evidence type="ECO:0000313" key="1">
    <source>
        <dbReference type="EMBL" id="WDD98489.1"/>
    </source>
</evidence>
<sequence length="287" mass="32735">MRYVDKSKFAQCKTKTWDKNAEKWAEQVKAADDPIAEIKKIGNKWSSLKRSFVKEFGLKCWYTEVPQYGTDFDVDHFAPKGRVKNDAGQIVMQGDCQHPGYWWKAFDIENYRYSCIYANRSRDDGGKVDYFPIVDESKRAWSEASDCDYDYRQILDPCSLDDVKLLTFETDSGLVTSSVSELDDEAGFKKVKISRTRLNLDNDTIVKGRLKAIKTVTSHINLLKLVSRVSEEDLDQEDINGIANAKSELINACSRKSEFSAAVIQYVLPYKSSGYLADVVHELDLEP</sequence>
<proteinExistence type="predicted"/>
<reference evidence="1 2" key="1">
    <citation type="journal article" date="2015" name="Genome Announc.">
        <title>Draft Genome Sequences of Marine Isolates of Thalassomonas viridans and Thalassomonas actiniarum.</title>
        <authorList>
            <person name="Olonade I."/>
            <person name="van Zyl L.J."/>
            <person name="Trindade M."/>
        </authorList>
    </citation>
    <scope>NUCLEOTIDE SEQUENCE [LARGE SCALE GENOMIC DNA]</scope>
    <source>
        <strain evidence="1 2">A5K-106</strain>
    </source>
</reference>
<reference evidence="1 2" key="2">
    <citation type="journal article" date="2022" name="Mar. Drugs">
        <title>Bioassay-Guided Fractionation Leads to the Detection of Cholic Acid Generated by the Rare Thalassomonas sp.</title>
        <authorList>
            <person name="Pheiffer F."/>
            <person name="Schneider Y.K."/>
            <person name="Hansen E.H."/>
            <person name="Andersen J.H."/>
            <person name="Isaksson J."/>
            <person name="Busche T."/>
            <person name="R C."/>
            <person name="Kalinowski J."/>
            <person name="Zyl L.V."/>
            <person name="Trindade M."/>
        </authorList>
    </citation>
    <scope>NUCLEOTIDE SEQUENCE [LARGE SCALE GENOMIC DNA]</scope>
    <source>
        <strain evidence="1 2">A5K-106</strain>
    </source>
</reference>
<dbReference type="AlphaFoldDB" id="A0AAE9YQL5"/>
<dbReference type="RefSeq" id="WP_053043433.1">
    <property type="nucleotide sequence ID" value="NZ_CP059735.1"/>
</dbReference>